<organism evidence="2 3">
    <name type="scientific">Tumebacillus lipolyticus</name>
    <dbReference type="NCBI Taxonomy" id="1280370"/>
    <lineage>
        <taxon>Bacteria</taxon>
        <taxon>Bacillati</taxon>
        <taxon>Bacillota</taxon>
        <taxon>Bacilli</taxon>
        <taxon>Bacillales</taxon>
        <taxon>Alicyclobacillaceae</taxon>
        <taxon>Tumebacillus</taxon>
    </lineage>
</organism>
<evidence type="ECO:0000313" key="3">
    <source>
        <dbReference type="Proteomes" id="UP001597343"/>
    </source>
</evidence>
<dbReference type="Pfam" id="PF25199">
    <property type="entry name" value="nSTAND_NTPase5"/>
    <property type="match status" value="1"/>
</dbReference>
<reference evidence="3" key="1">
    <citation type="journal article" date="2019" name="Int. J. Syst. Evol. Microbiol.">
        <title>The Global Catalogue of Microorganisms (GCM) 10K type strain sequencing project: providing services to taxonomists for standard genome sequencing and annotation.</title>
        <authorList>
            <consortium name="The Broad Institute Genomics Platform"/>
            <consortium name="The Broad Institute Genome Sequencing Center for Infectious Disease"/>
            <person name="Wu L."/>
            <person name="Ma J."/>
        </authorList>
    </citation>
    <scope>NUCLEOTIDE SEQUENCE [LARGE SCALE GENOMIC DNA]</scope>
    <source>
        <strain evidence="3">CGMCC 1.13574</strain>
    </source>
</reference>
<dbReference type="Proteomes" id="UP001597343">
    <property type="component" value="Unassembled WGS sequence"/>
</dbReference>
<dbReference type="InterPro" id="IPR027417">
    <property type="entry name" value="P-loop_NTPase"/>
</dbReference>
<gene>
    <name evidence="2" type="ORF">ACFSOY_13845</name>
</gene>
<dbReference type="EMBL" id="JBHUIO010000008">
    <property type="protein sequence ID" value="MFD2171059.1"/>
    <property type="molecule type" value="Genomic_DNA"/>
</dbReference>
<name>A0ABW5A0D8_9BACL</name>
<sequence>MSTDATPAYRGYRLQALYTLYRILNCPKESKLVYHPEGNEDLFVYDESLSNQEVVQIKAYSAPLRLSDFAPSKRLSFFNRITPQLIANPDLKVKIFSFGDFGPELLGALTNNMKLRNTIAKKISKHKFVTEENARFMLSKVKPEQREERAILEDVFNKLGQAMTGVDPERAFELLNFWLYLCAEHKKSITREDVIEKINSVGRFLSERAAQYQEWNTVIVPIEDIDIDERWQAELSNEFYQGVSTRYEHILANLDIARSEKLKQISEKLDLKRVVIIHGASGQGKTTLAYRFIKDYLPKEWRFRVQNVENKKHALSLATALTGHANAMGIPLIVYLDVSPSDNEWVELVKQLSAHPHIRVLVTVREEDWKRASVTGYEFSFSEIELVLSKDEAQGLYDSFVEKKGESPFLNYEEAWQRFGGEGPLLEFVYLITQGTTLRERLEKQIMFLVKEAENGDISSSTLQLLLLVAVASAYESRIEVRPLIKHLGISIPGAVFRRLEQEYLIRISNQSTLVQGLHPIRSEILVELLSTVLFESWLETVQSCFPLIFEEDVEGFLMRSFSRRQEETEKLLETLSTYSPQSWAAYAGVTRALIWLGLARYIEENESLLNDAFARVGSGFTLVIDIDVTNILEGYSESFLNYFKDHIPESGFDELRDLRARQTDKDRVFRFAKDWLITRTSLPTAPKKEEDWIGVAYCGFWLGRFQETCQITNIFTLELFDQALSVLSTETLSNFMYGVHTARPEVFIKWFDLKRNLLVEKYCEETLTFRLQDDKVTITPHFVINAESSPKNKLATGYADFNKEDHIHNETMSRLHLLRRMFPHREQYASKGYGHRWVNLSTEYNFDPTEKNIRHDRFGNEWMTNINATFRRLIEKKFRTQTWQEYADQVIAFRKSIASQCRELEDALQEYYKKREPNALLDRLDINKLDEVRTSFSHTPSFPLVAVDEWGLAGEVPANSDNNQFGYSLKQKMLANEKYIPYRKYFADYSGAFSNFFSQCHHVLAVNSAIGQGKNKDQVRRFALQNGIRTDLDHISMANLAAACKVLFSLQREFRMHFEHLVDEQTLQSLEHQEKRILTRFAPIWYFFAFQPEQTEKNASQVFASVFERTKSNFIKQLSKELRFNSDITRKLSVLVKEVSFKGENAVCIAVDHQDVPIDQDMLRPVYITICNVLSQSSDKRIQQFVLDMHWSYIVVVPLLEGKKINNAVWEINLLSHLLDTDRTPSWWNLFPIEVSEEWLATLKLHMWHHPRLDIVYDMTKEIVNVMSHLNHLYDVMSMSKIDEEREGAYRRYIESVVHLIEQSNKKVLSSILRVSKVLTERNGLLVSNQSRAVLELTNSLIDTLQYTEDIPVEQHTLEIWLESIEQAFELAGLLSMHWTLYVMQEEQKTHL</sequence>
<dbReference type="InterPro" id="IPR057574">
    <property type="entry name" value="nSTAND_NTPase5_dom"/>
</dbReference>
<proteinExistence type="predicted"/>
<dbReference type="SUPFAM" id="SSF52540">
    <property type="entry name" value="P-loop containing nucleoside triphosphate hydrolases"/>
    <property type="match status" value="1"/>
</dbReference>
<accession>A0ABW5A0D8</accession>
<dbReference type="Gene3D" id="3.40.50.300">
    <property type="entry name" value="P-loop containing nucleotide triphosphate hydrolases"/>
    <property type="match status" value="1"/>
</dbReference>
<evidence type="ECO:0000313" key="2">
    <source>
        <dbReference type="EMBL" id="MFD2171059.1"/>
    </source>
</evidence>
<dbReference type="RefSeq" id="WP_386047546.1">
    <property type="nucleotide sequence ID" value="NZ_JBHUIO010000008.1"/>
</dbReference>
<evidence type="ECO:0000259" key="1">
    <source>
        <dbReference type="Pfam" id="PF25199"/>
    </source>
</evidence>
<comment type="caution">
    <text evidence="2">The sequence shown here is derived from an EMBL/GenBank/DDBJ whole genome shotgun (WGS) entry which is preliminary data.</text>
</comment>
<keyword evidence="3" id="KW-1185">Reference proteome</keyword>
<feature type="domain" description="Novel STAND NTPase 5" evidence="1">
    <location>
        <begin position="238"/>
        <end position="373"/>
    </location>
</feature>
<protein>
    <recommendedName>
        <fullName evidence="1">Novel STAND NTPase 5 domain-containing protein</fullName>
    </recommendedName>
</protein>